<gene>
    <name evidence="1" type="ORF">BAE44_0023135</name>
</gene>
<dbReference type="Proteomes" id="UP000095767">
    <property type="component" value="Unassembled WGS sequence"/>
</dbReference>
<comment type="caution">
    <text evidence="1">The sequence shown here is derived from an EMBL/GenBank/DDBJ whole genome shotgun (WGS) entry which is preliminary data.</text>
</comment>
<keyword evidence="2" id="KW-1185">Reference proteome</keyword>
<evidence type="ECO:0000313" key="2">
    <source>
        <dbReference type="Proteomes" id="UP000095767"/>
    </source>
</evidence>
<reference evidence="1 2" key="1">
    <citation type="submission" date="2016-09" db="EMBL/GenBank/DDBJ databases">
        <title>The draft genome of Dichanthelium oligosanthes: A C3 panicoid grass species.</title>
        <authorList>
            <person name="Studer A.J."/>
            <person name="Schnable J.C."/>
            <person name="Brutnell T.P."/>
        </authorList>
    </citation>
    <scope>NUCLEOTIDE SEQUENCE [LARGE SCALE GENOMIC DNA]</scope>
    <source>
        <strain evidence="2">cv. Kellogg 1175</strain>
        <tissue evidence="1">Leaf</tissue>
    </source>
</reference>
<dbReference type="OrthoDB" id="10386112at2759"/>
<dbReference type="EMBL" id="LWDX02065276">
    <property type="protein sequence ID" value="OEL15845.1"/>
    <property type="molecule type" value="Genomic_DNA"/>
</dbReference>
<dbReference type="PANTHER" id="PTHR32133">
    <property type="entry name" value="OS07G0120400 PROTEIN"/>
    <property type="match status" value="1"/>
</dbReference>
<dbReference type="PANTHER" id="PTHR32133:SF379">
    <property type="entry name" value="F-BOX DOMAIN-CONTAINING PROTEIN"/>
    <property type="match status" value="1"/>
</dbReference>
<organism evidence="1 2">
    <name type="scientific">Dichanthelium oligosanthes</name>
    <dbReference type="NCBI Taxonomy" id="888268"/>
    <lineage>
        <taxon>Eukaryota</taxon>
        <taxon>Viridiplantae</taxon>
        <taxon>Streptophyta</taxon>
        <taxon>Embryophyta</taxon>
        <taxon>Tracheophyta</taxon>
        <taxon>Spermatophyta</taxon>
        <taxon>Magnoliopsida</taxon>
        <taxon>Liliopsida</taxon>
        <taxon>Poales</taxon>
        <taxon>Poaceae</taxon>
        <taxon>PACMAD clade</taxon>
        <taxon>Panicoideae</taxon>
        <taxon>Panicodae</taxon>
        <taxon>Paniceae</taxon>
        <taxon>Dichantheliinae</taxon>
        <taxon>Dichanthelium</taxon>
    </lineage>
</organism>
<proteinExistence type="predicted"/>
<name>A0A1E5USS2_9POAL</name>
<evidence type="ECO:0000313" key="1">
    <source>
        <dbReference type="EMBL" id="OEL15845.1"/>
    </source>
</evidence>
<protein>
    <submittedName>
        <fullName evidence="1">Uncharacterized protein</fullName>
    </submittedName>
</protein>
<dbReference type="AlphaFoldDB" id="A0A1E5USS2"/>
<accession>A0A1E5USS2</accession>
<sequence length="207" mass="23048">MLGFIRNRIDEGRDPVARFVPACSFRLPPHADLRNWRALDARHGRVLLRTVGNSARHLVVWCPVTAEWRQLLKGPLLPYGWNAAVLCTGAACGTCDHLDCHRGPFLVVFLGTSIEHMTLWVYSSEFGVWSGPTYAAQFPKYYVNEAPSAIVGTAIHTGEFSSMVWPHGKSLSSSSLLSPIGVVPQSWRRRMAGWELQEWKGPDSAYG</sequence>